<organism evidence="2 3">
    <name type="scientific">Streptomyces acidiscabies</name>
    <dbReference type="NCBI Taxonomy" id="42234"/>
    <lineage>
        <taxon>Bacteria</taxon>
        <taxon>Bacillati</taxon>
        <taxon>Actinomycetota</taxon>
        <taxon>Actinomycetes</taxon>
        <taxon>Kitasatosporales</taxon>
        <taxon>Streptomycetaceae</taxon>
        <taxon>Streptomyces</taxon>
    </lineage>
</organism>
<feature type="region of interest" description="Disordered" evidence="1">
    <location>
        <begin position="1"/>
        <end position="181"/>
    </location>
</feature>
<protein>
    <submittedName>
        <fullName evidence="2">Uncharacterized protein</fullName>
    </submittedName>
</protein>
<dbReference type="RefSeq" id="WP_050371418.1">
    <property type="nucleotide sequence ID" value="NZ_KQ257820.1"/>
</dbReference>
<dbReference type="PATRIC" id="fig|42234.21.peg.3536"/>
<evidence type="ECO:0000313" key="3">
    <source>
        <dbReference type="Proteomes" id="UP000037151"/>
    </source>
</evidence>
<gene>
    <name evidence="2" type="ORF">IQ63_17170</name>
</gene>
<feature type="compositionally biased region" description="Low complexity" evidence="1">
    <location>
        <begin position="105"/>
        <end position="116"/>
    </location>
</feature>
<accession>A0A0L0K966</accession>
<reference evidence="3" key="1">
    <citation type="submission" date="2014-07" db="EMBL/GenBank/DDBJ databases">
        <title>Genome sequencing of plant-pathogenic Streptomyces species.</title>
        <authorList>
            <person name="Harrison J."/>
            <person name="Sapp M."/>
            <person name="Thwaites R."/>
            <person name="Studholme D.J."/>
        </authorList>
    </citation>
    <scope>NUCLEOTIDE SEQUENCE [LARGE SCALE GENOMIC DNA]</scope>
    <source>
        <strain evidence="3">NCPPB 4445</strain>
    </source>
</reference>
<feature type="compositionally biased region" description="Basic and acidic residues" evidence="1">
    <location>
        <begin position="1"/>
        <end position="13"/>
    </location>
</feature>
<evidence type="ECO:0000313" key="2">
    <source>
        <dbReference type="EMBL" id="KND34180.1"/>
    </source>
</evidence>
<dbReference type="Proteomes" id="UP000037151">
    <property type="component" value="Unassembled WGS sequence"/>
</dbReference>
<sequence>MEAHRHSTEEARGENLAPCARALSGPRTHGAEVEALPHPAKPSAPLQPLPKREQGHKHKHRPPTLAEPPAPDRIDNAIRQATPGSSAKPLPPKAPRDGRTRPLHQHTTPHTPAQHLSPDGAPPRRRASAALLTEGRTDAAIAPRPGANIRTTHEHPAAQSHPQLGYRTGESGVLEQKETDT</sequence>
<feature type="compositionally biased region" description="Pro residues" evidence="1">
    <location>
        <begin position="39"/>
        <end position="48"/>
    </location>
</feature>
<dbReference type="EMBL" id="JPPY01000114">
    <property type="protein sequence ID" value="KND34180.1"/>
    <property type="molecule type" value="Genomic_DNA"/>
</dbReference>
<evidence type="ECO:0000256" key="1">
    <source>
        <dbReference type="SAM" id="MobiDB-lite"/>
    </source>
</evidence>
<comment type="caution">
    <text evidence="2">The sequence shown here is derived from an EMBL/GenBank/DDBJ whole genome shotgun (WGS) entry which is preliminary data.</text>
</comment>
<proteinExistence type="predicted"/>
<dbReference type="AlphaFoldDB" id="A0A0L0K966"/>
<name>A0A0L0K966_9ACTN</name>